<feature type="transmembrane region" description="Helical" evidence="1">
    <location>
        <begin position="117"/>
        <end position="135"/>
    </location>
</feature>
<keyword evidence="3" id="KW-1185">Reference proteome</keyword>
<name>A0A127K4P3_9RHOO</name>
<feature type="transmembrane region" description="Helical" evidence="1">
    <location>
        <begin position="298"/>
        <end position="316"/>
    </location>
</feature>
<dbReference type="KEGG" id="thu:AC731_006295"/>
<evidence type="ECO:0000256" key="1">
    <source>
        <dbReference type="SAM" id="Phobius"/>
    </source>
</evidence>
<dbReference type="InterPro" id="IPR010266">
    <property type="entry name" value="NnrS"/>
</dbReference>
<feature type="transmembrane region" description="Helical" evidence="1">
    <location>
        <begin position="268"/>
        <end position="292"/>
    </location>
</feature>
<feature type="transmembrane region" description="Helical" evidence="1">
    <location>
        <begin position="217"/>
        <end position="233"/>
    </location>
</feature>
<feature type="transmembrane region" description="Helical" evidence="1">
    <location>
        <begin position="21"/>
        <end position="47"/>
    </location>
</feature>
<accession>A0A127K4P3</accession>
<sequence length="395" mass="41863">MALIPLEEPTTKRIPPDTFSLWALAFRPFYLLAAALAVIAIPVWAVAFSGGLQLPIPGMWWHAHEMIFGFAAAVIIGFLFTAGRNWTGLDTPSGAPLALLAGLWLAGRLAMAFGSGAWVAVIDIAFLPVAAVLLLRVLVKAKSKRNYFVGVLPGLLALANLVFHLAVLQVIDADPLMAMHLALGLIVVLETVIGGRVIPMFTANSIRGIKQWRDKRVDWAAAIATGVALLLWATGAGAWAAPVSIIAALLQAVRVGGWNPWATRSVSLLWILHLSYIWIPIGLALIGLAQLGVLPRTAGIHALAIGATGGLIIGMITRTALGHTGRMLVAGSIETAAYVLVQLAVLIRVLTVVAIPAAAVGGIHAAATVWSLGFLLYLWRYTPFLLRARVDGKEG</sequence>
<evidence type="ECO:0000313" key="2">
    <source>
        <dbReference type="EMBL" id="AMO36584.1"/>
    </source>
</evidence>
<dbReference type="RefSeq" id="WP_048704141.1">
    <property type="nucleotide sequence ID" value="NZ_CP014646.1"/>
</dbReference>
<keyword evidence="1" id="KW-0472">Membrane</keyword>
<dbReference type="STRING" id="1134435.AC731_006295"/>
<feature type="transmembrane region" description="Helical" evidence="1">
    <location>
        <begin position="94"/>
        <end position="111"/>
    </location>
</feature>
<gene>
    <name evidence="2" type="ORF">AC731_006295</name>
</gene>
<feature type="transmembrane region" description="Helical" evidence="1">
    <location>
        <begin position="328"/>
        <end position="347"/>
    </location>
</feature>
<keyword evidence="1" id="KW-0812">Transmembrane</keyword>
<evidence type="ECO:0000313" key="3">
    <source>
        <dbReference type="Proteomes" id="UP000036902"/>
    </source>
</evidence>
<proteinExistence type="predicted"/>
<dbReference type="EMBL" id="CP014646">
    <property type="protein sequence ID" value="AMO36584.1"/>
    <property type="molecule type" value="Genomic_DNA"/>
</dbReference>
<dbReference type="Pfam" id="PF05940">
    <property type="entry name" value="NnrS"/>
    <property type="match status" value="1"/>
</dbReference>
<reference evidence="3" key="1">
    <citation type="submission" date="2016-03" db="EMBL/GenBank/DDBJ databases">
        <authorList>
            <person name="Ma C."/>
            <person name="Zhou S."/>
            <person name="Yang G."/>
        </authorList>
    </citation>
    <scope>NUCLEOTIDE SEQUENCE [LARGE SCALE GENOMIC DNA]</scope>
    <source>
        <strain evidence="3">SgZ-1</strain>
    </source>
</reference>
<organism evidence="2 3">
    <name type="scientific">Thauera humireducens</name>
    <dbReference type="NCBI Taxonomy" id="1134435"/>
    <lineage>
        <taxon>Bacteria</taxon>
        <taxon>Pseudomonadati</taxon>
        <taxon>Pseudomonadota</taxon>
        <taxon>Betaproteobacteria</taxon>
        <taxon>Rhodocyclales</taxon>
        <taxon>Zoogloeaceae</taxon>
        <taxon>Thauera</taxon>
    </lineage>
</organism>
<feature type="transmembrane region" description="Helical" evidence="1">
    <location>
        <begin position="353"/>
        <end position="379"/>
    </location>
</feature>
<protein>
    <submittedName>
        <fullName evidence="2">Short-chain dehydrogenase</fullName>
    </submittedName>
</protein>
<dbReference type="AlphaFoldDB" id="A0A127K4P3"/>
<keyword evidence="1" id="KW-1133">Transmembrane helix</keyword>
<feature type="transmembrane region" description="Helical" evidence="1">
    <location>
        <begin position="59"/>
        <end position="82"/>
    </location>
</feature>
<feature type="transmembrane region" description="Helical" evidence="1">
    <location>
        <begin position="177"/>
        <end position="197"/>
    </location>
</feature>
<feature type="transmembrane region" description="Helical" evidence="1">
    <location>
        <begin position="239"/>
        <end position="256"/>
    </location>
</feature>
<dbReference type="Proteomes" id="UP000036902">
    <property type="component" value="Chromosome"/>
</dbReference>
<feature type="transmembrane region" description="Helical" evidence="1">
    <location>
        <begin position="147"/>
        <end position="171"/>
    </location>
</feature>